<dbReference type="Proteomes" id="UP000557307">
    <property type="component" value="Unassembled WGS sequence"/>
</dbReference>
<evidence type="ECO:0000256" key="9">
    <source>
        <dbReference type="SAM" id="SignalP"/>
    </source>
</evidence>
<keyword evidence="1" id="KW-0645">Protease</keyword>
<proteinExistence type="predicted"/>
<dbReference type="FunFam" id="3.60.20.30:FF:000001">
    <property type="entry name" value="Isoaspartyl peptidase/L-asparaginase"/>
    <property type="match status" value="1"/>
</dbReference>
<dbReference type="EMBL" id="JACHGF010000001">
    <property type="protein sequence ID" value="MBB5282105.1"/>
    <property type="molecule type" value="Genomic_DNA"/>
</dbReference>
<feature type="binding site" evidence="6">
    <location>
        <begin position="251"/>
        <end position="254"/>
    </location>
    <ligand>
        <name>substrate</name>
    </ligand>
</feature>
<dbReference type="RefSeq" id="WP_184169649.1">
    <property type="nucleotide sequence ID" value="NZ_JACHGF010000001.1"/>
</dbReference>
<evidence type="ECO:0000256" key="1">
    <source>
        <dbReference type="ARBA" id="ARBA00022670"/>
    </source>
</evidence>
<dbReference type="PANTHER" id="PTHR10188">
    <property type="entry name" value="L-ASPARAGINASE"/>
    <property type="match status" value="1"/>
</dbReference>
<keyword evidence="11" id="KW-1185">Reference proteome</keyword>
<feature type="binding site" evidence="6">
    <location>
        <begin position="274"/>
        <end position="277"/>
    </location>
    <ligand>
        <name>substrate</name>
    </ligand>
</feature>
<dbReference type="SUPFAM" id="SSF56235">
    <property type="entry name" value="N-terminal nucleophile aminohydrolases (Ntn hydrolases)"/>
    <property type="match status" value="1"/>
</dbReference>
<dbReference type="Pfam" id="PF01112">
    <property type="entry name" value="Asparaginase_2"/>
    <property type="match status" value="1"/>
</dbReference>
<evidence type="ECO:0000256" key="5">
    <source>
        <dbReference type="PIRSR" id="PIRSR600246-1"/>
    </source>
</evidence>
<evidence type="ECO:0000256" key="4">
    <source>
        <dbReference type="ARBA" id="ARBA00069124"/>
    </source>
</evidence>
<dbReference type="Gene3D" id="3.60.20.30">
    <property type="entry name" value="(Glycosyl)asparaginase"/>
    <property type="match status" value="1"/>
</dbReference>
<evidence type="ECO:0000256" key="6">
    <source>
        <dbReference type="PIRSR" id="PIRSR600246-2"/>
    </source>
</evidence>
<feature type="active site" description="Nucleophile" evidence="5">
    <location>
        <position position="223"/>
    </location>
</feature>
<protein>
    <recommendedName>
        <fullName evidence="4">Isoaspartyl peptidase</fullName>
    </recommendedName>
</protein>
<evidence type="ECO:0000313" key="11">
    <source>
        <dbReference type="Proteomes" id="UP000557307"/>
    </source>
</evidence>
<dbReference type="GO" id="GO:0006508">
    <property type="term" value="P:proteolysis"/>
    <property type="evidence" value="ECO:0007669"/>
    <property type="project" value="UniProtKB-KW"/>
</dbReference>
<organism evidence="10 11">
    <name type="scientific">Rhabdobacter roseus</name>
    <dbReference type="NCBI Taxonomy" id="1655419"/>
    <lineage>
        <taxon>Bacteria</taxon>
        <taxon>Pseudomonadati</taxon>
        <taxon>Bacteroidota</taxon>
        <taxon>Cytophagia</taxon>
        <taxon>Cytophagales</taxon>
        <taxon>Cytophagaceae</taxon>
        <taxon>Rhabdobacter</taxon>
    </lineage>
</organism>
<dbReference type="AlphaFoldDB" id="A0A840TGM5"/>
<keyword evidence="9" id="KW-0732">Signal</keyword>
<keyword evidence="2 10" id="KW-0378">Hydrolase</keyword>
<dbReference type="GO" id="GO:0008233">
    <property type="term" value="F:peptidase activity"/>
    <property type="evidence" value="ECO:0007669"/>
    <property type="project" value="UniProtKB-KW"/>
</dbReference>
<gene>
    <name evidence="10" type="ORF">HNQ92_000226</name>
</gene>
<feature type="compositionally biased region" description="Basic and acidic residues" evidence="8">
    <location>
        <begin position="185"/>
        <end position="197"/>
    </location>
</feature>
<evidence type="ECO:0000256" key="8">
    <source>
        <dbReference type="SAM" id="MobiDB-lite"/>
    </source>
</evidence>
<evidence type="ECO:0000313" key="10">
    <source>
        <dbReference type="EMBL" id="MBB5282105.1"/>
    </source>
</evidence>
<dbReference type="InterPro" id="IPR000246">
    <property type="entry name" value="Peptidase_T2"/>
</dbReference>
<feature type="region of interest" description="Disordered" evidence="8">
    <location>
        <begin position="185"/>
        <end position="204"/>
    </location>
</feature>
<evidence type="ECO:0000256" key="2">
    <source>
        <dbReference type="ARBA" id="ARBA00022801"/>
    </source>
</evidence>
<dbReference type="PANTHER" id="PTHR10188:SF6">
    <property type="entry name" value="N(4)-(BETA-N-ACETYLGLUCOSAMINYL)-L-ASPARAGINASE"/>
    <property type="match status" value="1"/>
</dbReference>
<sequence length="357" mass="38212">MKKLLAPLLLSGLLASTSLLAQNYQDKVTLVIHGGAGTITRQNMTPEREKAYRETLTLALQQGHQVLKRGGTSLEAVEAAVRVMEDSPLFNAGKGAVFTSEGKNEMDAAVMNGKDLSAGAVAGLTTVRNPIRAALAVMQSSPHVMMIGKGAEQFAQKQGIELVDPSYFYTEARYKALERAQKDEKVELDHTEKEKKAVKSAPKTGARTPEEELIFVEGKKFGTVGCVALDQYGNLAAGTSTGGMTNKRYGRVGDVPIIGAGTYANNATCAISATGHGEYFIRSVVAYDVSALMEYKGLSVQQAADEVVMKKLVERGGEGGLIALDRQGNIAMPFNSSGMYRGYIKADGTSEVLIYKE</sequence>
<evidence type="ECO:0000256" key="3">
    <source>
        <dbReference type="ARBA" id="ARBA00022813"/>
    </source>
</evidence>
<feature type="chain" id="PRO_5032336712" description="Isoaspartyl peptidase" evidence="9">
    <location>
        <begin position="22"/>
        <end position="357"/>
    </location>
</feature>
<name>A0A840TGM5_9BACT</name>
<comment type="caution">
    <text evidence="10">The sequence shown here is derived from an EMBL/GenBank/DDBJ whole genome shotgun (WGS) entry which is preliminary data.</text>
</comment>
<dbReference type="CDD" id="cd04701">
    <property type="entry name" value="Asparaginase_2"/>
    <property type="match status" value="1"/>
</dbReference>
<accession>A0A840TGM5</accession>
<dbReference type="GO" id="GO:0016811">
    <property type="term" value="F:hydrolase activity, acting on carbon-nitrogen (but not peptide) bonds, in linear amides"/>
    <property type="evidence" value="ECO:0007669"/>
    <property type="project" value="UniProtKB-ARBA"/>
</dbReference>
<feature type="signal peptide" evidence="9">
    <location>
        <begin position="1"/>
        <end position="21"/>
    </location>
</feature>
<evidence type="ECO:0000256" key="7">
    <source>
        <dbReference type="PIRSR" id="PIRSR600246-3"/>
    </source>
</evidence>
<reference evidence="10 11" key="1">
    <citation type="submission" date="2020-08" db="EMBL/GenBank/DDBJ databases">
        <title>Genomic Encyclopedia of Type Strains, Phase IV (KMG-IV): sequencing the most valuable type-strain genomes for metagenomic binning, comparative biology and taxonomic classification.</title>
        <authorList>
            <person name="Goeker M."/>
        </authorList>
    </citation>
    <scope>NUCLEOTIDE SEQUENCE [LARGE SCALE GENOMIC DNA]</scope>
    <source>
        <strain evidence="10 11">DSM 105074</strain>
    </source>
</reference>
<feature type="site" description="Cleavage; by autolysis" evidence="7">
    <location>
        <begin position="222"/>
        <end position="223"/>
    </location>
</feature>
<keyword evidence="3" id="KW-0068">Autocatalytic cleavage</keyword>
<dbReference type="InterPro" id="IPR029055">
    <property type="entry name" value="Ntn_hydrolases_N"/>
</dbReference>